<dbReference type="Proteomes" id="UP000253303">
    <property type="component" value="Unassembled WGS sequence"/>
</dbReference>
<feature type="compositionally biased region" description="Polar residues" evidence="1">
    <location>
        <begin position="259"/>
        <end position="269"/>
    </location>
</feature>
<protein>
    <submittedName>
        <fullName evidence="2">Winged helix-turn-helix domain-containing protein</fullName>
    </submittedName>
</protein>
<evidence type="ECO:0000313" key="3">
    <source>
        <dbReference type="Proteomes" id="UP000253303"/>
    </source>
</evidence>
<dbReference type="EMBL" id="QMEY01000016">
    <property type="protein sequence ID" value="RBQ16537.1"/>
    <property type="molecule type" value="Genomic_DNA"/>
</dbReference>
<proteinExistence type="predicted"/>
<dbReference type="InterPro" id="IPR009351">
    <property type="entry name" value="AlkZ-like"/>
</dbReference>
<evidence type="ECO:0000256" key="1">
    <source>
        <dbReference type="SAM" id="MobiDB-lite"/>
    </source>
</evidence>
<reference evidence="2 3" key="1">
    <citation type="submission" date="2018-06" db="EMBL/GenBank/DDBJ databases">
        <title>Sphaerisporangium craniellae sp. nov., isolated from a marine sponge in the South China Sea.</title>
        <authorList>
            <person name="Li L."/>
        </authorList>
    </citation>
    <scope>NUCLEOTIDE SEQUENCE [LARGE SCALE GENOMIC DNA]</scope>
    <source>
        <strain evidence="2 3">LHW63015</strain>
    </source>
</reference>
<dbReference type="RefSeq" id="WP_113984162.1">
    <property type="nucleotide sequence ID" value="NZ_QMEY01000016.1"/>
</dbReference>
<comment type="caution">
    <text evidence="2">The sequence shown here is derived from an EMBL/GenBank/DDBJ whole genome shotgun (WGS) entry which is preliminary data.</text>
</comment>
<name>A0A366LS11_9ACTN</name>
<dbReference type="PANTHER" id="PTHR30528">
    <property type="entry name" value="CYTOPLASMIC PROTEIN"/>
    <property type="match status" value="1"/>
</dbReference>
<dbReference type="AlphaFoldDB" id="A0A366LS11"/>
<organism evidence="2 3">
    <name type="scientific">Spongiactinospora rosea</name>
    <dbReference type="NCBI Taxonomy" id="2248750"/>
    <lineage>
        <taxon>Bacteria</taxon>
        <taxon>Bacillati</taxon>
        <taxon>Actinomycetota</taxon>
        <taxon>Actinomycetes</taxon>
        <taxon>Streptosporangiales</taxon>
        <taxon>Streptosporangiaceae</taxon>
        <taxon>Spongiactinospora</taxon>
    </lineage>
</organism>
<dbReference type="OrthoDB" id="9787207at2"/>
<accession>A0A366LS11</accession>
<sequence length="455" mass="49626">MLTSLTPDEARRVILRAQGLLGAGARRGGVPAVLRRLGAVQLDTISVLARSHELIAYARLGPVAREKVEAAYWGGDAFEYWCHAACILPLDQWPLYAFRRRAFREREFRWHKVPSGVDKVLDRVRADGPLTTTDLGGAKNGGPWWDWSDVKIAVEWLLDIGEVVCTRRVGWRRVYDVAERAVPAPLLATEPTDEECIARLARTAGAALGIATRADLIDFLRLRGPHAAILDEALHNGATNLVPVHVAGWPATRARRTASPGQTASTGQAAPNAWADPTALASEPRGRHRTTLLSPFDSLIWDRARTERVFGFNHRLEAYVPKDKRVHGYFTMPVLAGGRLIGRVDPAREGSTLVARHVSFEPATTARPHLDAMMDALHSAAEWVGCTNVHIERITPSTIRFPCPPGGVQTGEPSSTGHLDQVRDVSIGLGPGLMPRQDAWSSGYGISHTASDLGA</sequence>
<keyword evidence="3" id="KW-1185">Reference proteome</keyword>
<dbReference type="PANTHER" id="PTHR30528:SF0">
    <property type="entry name" value="CYTOPLASMIC PROTEIN"/>
    <property type="match status" value="1"/>
</dbReference>
<evidence type="ECO:0000313" key="2">
    <source>
        <dbReference type="EMBL" id="RBQ16537.1"/>
    </source>
</evidence>
<gene>
    <name evidence="2" type="ORF">DP939_29940</name>
</gene>
<feature type="region of interest" description="Disordered" evidence="1">
    <location>
        <begin position="255"/>
        <end position="274"/>
    </location>
</feature>
<dbReference type="Pfam" id="PF06224">
    <property type="entry name" value="AlkZ-like"/>
    <property type="match status" value="1"/>
</dbReference>